<gene>
    <name evidence="6" type="ORF">ANCDUO_18682</name>
</gene>
<dbReference type="GO" id="GO:0005525">
    <property type="term" value="F:GTP binding"/>
    <property type="evidence" value="ECO:0007669"/>
    <property type="project" value="UniProtKB-KW"/>
</dbReference>
<dbReference type="GO" id="GO:0003746">
    <property type="term" value="F:translation elongation factor activity"/>
    <property type="evidence" value="ECO:0007669"/>
    <property type="project" value="UniProtKB-KW"/>
</dbReference>
<protein>
    <submittedName>
        <fullName evidence="6">Elongation factor Tu protein</fullName>
    </submittedName>
</protein>
<dbReference type="FunFam" id="2.40.30.10:FF:000017">
    <property type="entry name" value="Eukaryotic peptide chain release factor GTP-binding subunit"/>
    <property type="match status" value="1"/>
</dbReference>
<feature type="domain" description="GTP-eEF1A C-terminal" evidence="5">
    <location>
        <begin position="99"/>
        <end position="195"/>
    </location>
</feature>
<keyword evidence="6" id="KW-0251">Elongation factor</keyword>
<accession>A0A0C2C4L2</accession>
<evidence type="ECO:0000313" key="7">
    <source>
        <dbReference type="Proteomes" id="UP000054047"/>
    </source>
</evidence>
<dbReference type="InterPro" id="IPR054696">
    <property type="entry name" value="GTP-eEF1A_C"/>
</dbReference>
<dbReference type="InterPro" id="IPR050100">
    <property type="entry name" value="TRAFAC_GTPase_members"/>
</dbReference>
<evidence type="ECO:0000256" key="3">
    <source>
        <dbReference type="ARBA" id="ARBA00023134"/>
    </source>
</evidence>
<dbReference type="OrthoDB" id="342024at2759"/>
<keyword evidence="3" id="KW-0342">GTP-binding</keyword>
<dbReference type="Pfam" id="PF03144">
    <property type="entry name" value="GTP_EFTU_D2"/>
    <property type="match status" value="1"/>
</dbReference>
<dbReference type="SUPFAM" id="SSF50447">
    <property type="entry name" value="Translation proteins"/>
    <property type="match status" value="1"/>
</dbReference>
<keyword evidence="7" id="KW-1185">Reference proteome</keyword>
<evidence type="ECO:0000256" key="2">
    <source>
        <dbReference type="ARBA" id="ARBA00022917"/>
    </source>
</evidence>
<sequence length="200" mass="22210">MGTLIIGKMESGVVVKGQNLVLMPNKVGLLGFCSVNLQSLIILQQPVQVIQIWSDDVETDRVVSGDNVKFKLKGIEENEIQSGFIICSPDALCKVGRVFDAEVVILEHKSIIASGYTCVLHIQSAVEEVSVKMVICTIDKKTGEKKKSRFVRQDEKCIMRIESTEAFCLEPFKELPQLGRFTLRDEGRTIAIGKVLKVVE</sequence>
<dbReference type="InterPro" id="IPR009001">
    <property type="entry name" value="Transl_elong_EF1A/Init_IF2_C"/>
</dbReference>
<reference evidence="6 7" key="1">
    <citation type="submission" date="2013-12" db="EMBL/GenBank/DDBJ databases">
        <title>Draft genome of the parsitic nematode Ancylostoma duodenale.</title>
        <authorList>
            <person name="Mitreva M."/>
        </authorList>
    </citation>
    <scope>NUCLEOTIDE SEQUENCE [LARGE SCALE GENOMIC DNA]</scope>
    <source>
        <strain evidence="6 7">Zhejiang</strain>
    </source>
</reference>
<dbReference type="Pfam" id="PF22594">
    <property type="entry name" value="GTP-eEF1A_C"/>
    <property type="match status" value="1"/>
</dbReference>
<evidence type="ECO:0000259" key="4">
    <source>
        <dbReference type="Pfam" id="PF03144"/>
    </source>
</evidence>
<feature type="domain" description="Translation elongation factor EFTu-like" evidence="4">
    <location>
        <begin position="2"/>
        <end position="87"/>
    </location>
</feature>
<name>A0A0C2C4L2_9BILA</name>
<keyword evidence="1" id="KW-0547">Nucleotide-binding</keyword>
<dbReference type="EMBL" id="KN747204">
    <property type="protein sequence ID" value="KIH51233.1"/>
    <property type="molecule type" value="Genomic_DNA"/>
</dbReference>
<dbReference type="InterPro" id="IPR004161">
    <property type="entry name" value="EFTu-like_2"/>
</dbReference>
<dbReference type="PANTHER" id="PTHR23115">
    <property type="entry name" value="TRANSLATION FACTOR"/>
    <property type="match status" value="1"/>
</dbReference>
<evidence type="ECO:0000313" key="6">
    <source>
        <dbReference type="EMBL" id="KIH51233.1"/>
    </source>
</evidence>
<dbReference type="AlphaFoldDB" id="A0A0C2C4L2"/>
<dbReference type="SUPFAM" id="SSF50465">
    <property type="entry name" value="EF-Tu/eEF-1alpha/eIF2-gamma C-terminal domain"/>
    <property type="match status" value="1"/>
</dbReference>
<dbReference type="InterPro" id="IPR009000">
    <property type="entry name" value="Transl_B-barrel_sf"/>
</dbReference>
<evidence type="ECO:0000259" key="5">
    <source>
        <dbReference type="Pfam" id="PF22594"/>
    </source>
</evidence>
<keyword evidence="2" id="KW-0648">Protein biosynthesis</keyword>
<organism evidence="6 7">
    <name type="scientific">Ancylostoma duodenale</name>
    <dbReference type="NCBI Taxonomy" id="51022"/>
    <lineage>
        <taxon>Eukaryota</taxon>
        <taxon>Metazoa</taxon>
        <taxon>Ecdysozoa</taxon>
        <taxon>Nematoda</taxon>
        <taxon>Chromadorea</taxon>
        <taxon>Rhabditida</taxon>
        <taxon>Rhabditina</taxon>
        <taxon>Rhabditomorpha</taxon>
        <taxon>Strongyloidea</taxon>
        <taxon>Ancylostomatidae</taxon>
        <taxon>Ancylostomatinae</taxon>
        <taxon>Ancylostoma</taxon>
    </lineage>
</organism>
<dbReference type="GO" id="GO:0005737">
    <property type="term" value="C:cytoplasm"/>
    <property type="evidence" value="ECO:0007669"/>
    <property type="project" value="UniProtKB-ARBA"/>
</dbReference>
<dbReference type="GO" id="GO:0003924">
    <property type="term" value="F:GTPase activity"/>
    <property type="evidence" value="ECO:0007669"/>
    <property type="project" value="UniProtKB-ARBA"/>
</dbReference>
<proteinExistence type="predicted"/>
<dbReference type="CDD" id="cd03704">
    <property type="entry name" value="eRF3_C_III"/>
    <property type="match status" value="1"/>
</dbReference>
<dbReference type="Proteomes" id="UP000054047">
    <property type="component" value="Unassembled WGS sequence"/>
</dbReference>
<dbReference type="GO" id="GO:0006415">
    <property type="term" value="P:translational termination"/>
    <property type="evidence" value="ECO:0007669"/>
    <property type="project" value="UniProtKB-ARBA"/>
</dbReference>
<evidence type="ECO:0000256" key="1">
    <source>
        <dbReference type="ARBA" id="ARBA00022741"/>
    </source>
</evidence>
<dbReference type="Gene3D" id="2.40.30.10">
    <property type="entry name" value="Translation factors"/>
    <property type="match status" value="2"/>
</dbReference>